<dbReference type="AlphaFoldDB" id="A0A5M4FHZ5"/>
<keyword evidence="9" id="KW-1185">Reference proteome</keyword>
<accession>A0A5M4FHZ5</accession>
<reference evidence="8" key="1">
    <citation type="submission" date="2019-09" db="EMBL/GenBank/DDBJ databases">
        <authorList>
            <person name="Li J."/>
        </authorList>
    </citation>
    <scope>NUCLEOTIDE SEQUENCE [LARGE SCALE GENOMIC DNA]</scope>
    <source>
        <strain evidence="8">JCM 14732</strain>
    </source>
</reference>
<evidence type="ECO:0000256" key="6">
    <source>
        <dbReference type="SAM" id="Phobius"/>
    </source>
</evidence>
<evidence type="ECO:0000256" key="3">
    <source>
        <dbReference type="ARBA" id="ARBA00022692"/>
    </source>
</evidence>
<evidence type="ECO:0000256" key="1">
    <source>
        <dbReference type="ARBA" id="ARBA00004651"/>
    </source>
</evidence>
<dbReference type="GO" id="GO:0005886">
    <property type="term" value="C:plasma membrane"/>
    <property type="evidence" value="ECO:0007669"/>
    <property type="project" value="UniProtKB-SubCell"/>
</dbReference>
<dbReference type="EMBL" id="SDPQ02000001">
    <property type="protein sequence ID" value="KAA1399796.1"/>
    <property type="molecule type" value="Genomic_DNA"/>
</dbReference>
<evidence type="ECO:0000256" key="4">
    <source>
        <dbReference type="ARBA" id="ARBA00022989"/>
    </source>
</evidence>
<feature type="transmembrane region" description="Helical" evidence="6">
    <location>
        <begin position="84"/>
        <end position="100"/>
    </location>
</feature>
<keyword evidence="2" id="KW-1003">Cell membrane</keyword>
<keyword evidence="3 6" id="KW-0812">Transmembrane</keyword>
<comment type="caution">
    <text evidence="8">The sequence shown here is derived from an EMBL/GenBank/DDBJ whole genome shotgun (WGS) entry which is preliminary data.</text>
</comment>
<evidence type="ECO:0000313" key="9">
    <source>
        <dbReference type="Proteomes" id="UP000380867"/>
    </source>
</evidence>
<dbReference type="RefSeq" id="WP_149687920.1">
    <property type="nucleotide sequence ID" value="NZ_SDPQ02000001.1"/>
</dbReference>
<dbReference type="InterPro" id="IPR051791">
    <property type="entry name" value="Pra-immunoreactive"/>
</dbReference>
<evidence type="ECO:0000256" key="2">
    <source>
        <dbReference type="ARBA" id="ARBA00022475"/>
    </source>
</evidence>
<feature type="transmembrane region" description="Helical" evidence="6">
    <location>
        <begin position="41"/>
        <end position="63"/>
    </location>
</feature>
<evidence type="ECO:0000313" key="8">
    <source>
        <dbReference type="EMBL" id="KAA1399796.1"/>
    </source>
</evidence>
<dbReference type="PANTHER" id="PTHR36115">
    <property type="entry name" value="PROLINE-RICH ANTIGEN HOMOLOG-RELATED"/>
    <property type="match status" value="1"/>
</dbReference>
<feature type="domain" description="RDD" evidence="7">
    <location>
        <begin position="4"/>
        <end position="113"/>
    </location>
</feature>
<dbReference type="Pfam" id="PF06271">
    <property type="entry name" value="RDD"/>
    <property type="match status" value="1"/>
</dbReference>
<keyword evidence="4 6" id="KW-1133">Transmembrane helix</keyword>
<evidence type="ECO:0000259" key="7">
    <source>
        <dbReference type="Pfam" id="PF06271"/>
    </source>
</evidence>
<organism evidence="8 9">
    <name type="scientific">Aeromicrobium ginsengisoli</name>
    <dbReference type="NCBI Taxonomy" id="363867"/>
    <lineage>
        <taxon>Bacteria</taxon>
        <taxon>Bacillati</taxon>
        <taxon>Actinomycetota</taxon>
        <taxon>Actinomycetes</taxon>
        <taxon>Propionibacteriales</taxon>
        <taxon>Nocardioidaceae</taxon>
        <taxon>Aeromicrobium</taxon>
    </lineage>
</organism>
<gene>
    <name evidence="8" type="ORF">ESP70_003290</name>
</gene>
<name>A0A5M4FHZ5_9ACTN</name>
<comment type="subcellular location">
    <subcellularLocation>
        <location evidence="1">Cell membrane</location>
        <topology evidence="1">Multi-pass membrane protein</topology>
    </subcellularLocation>
</comment>
<dbReference type="OrthoDB" id="5187110at2"/>
<sequence>MQPPSLLRRLGALLIDWVVASLSAAAVAGTHYPPKDIKENLVITAFFVVEMSVLTGLLGYSIGKRILGLKVENVEGRPIGIPRALVRSLLICLVIPAIVMNDDKRGIHDLAAGSRVIRA</sequence>
<dbReference type="InterPro" id="IPR010432">
    <property type="entry name" value="RDD"/>
</dbReference>
<keyword evidence="5 6" id="KW-0472">Membrane</keyword>
<protein>
    <submittedName>
        <fullName evidence="8">RDD family protein</fullName>
    </submittedName>
</protein>
<evidence type="ECO:0000256" key="5">
    <source>
        <dbReference type="ARBA" id="ARBA00023136"/>
    </source>
</evidence>
<dbReference type="PANTHER" id="PTHR36115:SF6">
    <property type="entry name" value="PROLINE-RICH ANTIGEN HOMOLOG"/>
    <property type="match status" value="1"/>
</dbReference>
<proteinExistence type="predicted"/>
<dbReference type="Proteomes" id="UP000380867">
    <property type="component" value="Unassembled WGS sequence"/>
</dbReference>